<dbReference type="Proteomes" id="UP000266340">
    <property type="component" value="Unassembled WGS sequence"/>
</dbReference>
<gene>
    <name evidence="2" type="ORF">D3H35_17610</name>
</gene>
<dbReference type="RefSeq" id="WP_119150547.1">
    <property type="nucleotide sequence ID" value="NZ_JBHSOV010000029.1"/>
</dbReference>
<keyword evidence="1" id="KW-1133">Transmembrane helix</keyword>
<organism evidence="2 3">
    <name type="scientific">Cohnella faecalis</name>
    <dbReference type="NCBI Taxonomy" id="2315694"/>
    <lineage>
        <taxon>Bacteria</taxon>
        <taxon>Bacillati</taxon>
        <taxon>Bacillota</taxon>
        <taxon>Bacilli</taxon>
        <taxon>Bacillales</taxon>
        <taxon>Paenibacillaceae</taxon>
        <taxon>Cohnella</taxon>
    </lineage>
</organism>
<evidence type="ECO:0000313" key="3">
    <source>
        <dbReference type="Proteomes" id="UP000266340"/>
    </source>
</evidence>
<evidence type="ECO:0000256" key="1">
    <source>
        <dbReference type="SAM" id="Phobius"/>
    </source>
</evidence>
<dbReference type="EMBL" id="QXJM01000039">
    <property type="protein sequence ID" value="RIE02507.1"/>
    <property type="molecule type" value="Genomic_DNA"/>
</dbReference>
<accession>A0A398CRU2</accession>
<name>A0A398CRU2_9BACL</name>
<proteinExistence type="predicted"/>
<keyword evidence="3" id="KW-1185">Reference proteome</keyword>
<evidence type="ECO:0000313" key="2">
    <source>
        <dbReference type="EMBL" id="RIE02507.1"/>
    </source>
</evidence>
<reference evidence="2 3" key="1">
    <citation type="submission" date="2018-09" db="EMBL/GenBank/DDBJ databases">
        <title>Cohnella cavernae sp. nov., isolated from a karst cave.</title>
        <authorList>
            <person name="Zhu H."/>
        </authorList>
    </citation>
    <scope>NUCLEOTIDE SEQUENCE [LARGE SCALE GENOMIC DNA]</scope>
    <source>
        <strain evidence="2 3">K2E09-144</strain>
    </source>
</reference>
<feature type="transmembrane region" description="Helical" evidence="1">
    <location>
        <begin position="72"/>
        <end position="92"/>
    </location>
</feature>
<dbReference type="AlphaFoldDB" id="A0A398CRU2"/>
<evidence type="ECO:0008006" key="4">
    <source>
        <dbReference type="Google" id="ProtNLM"/>
    </source>
</evidence>
<dbReference type="OrthoDB" id="1738492at2"/>
<sequence>MEELKHSYELLGLEETATREEVENRYFLLMKRAKSSGTDLSEVTQAYNRIVGIESEKENKTEKQGKVAYFFYYYKIHLIVAIIAVLLIGGTVKSMVDKHNANAKLPPVDVALDLFGGFYQADTERLEQNVLTAAPEWKRVKTTLTYVPAEMKSQQDMALQQKSFLTLMTEKMDIMILDTKNFENLANQQAFKPLEDWEDWLASSRISAERLVAFKAEEDETAHPYGIKLSGSTFFEGTGLPKQSYIIAVRATAAHPEEAKKLLVLLARSEPDA</sequence>
<protein>
    <recommendedName>
        <fullName evidence="4">J domain-containing protein</fullName>
    </recommendedName>
</protein>
<keyword evidence="1" id="KW-0812">Transmembrane</keyword>
<keyword evidence="1" id="KW-0472">Membrane</keyword>
<comment type="caution">
    <text evidence="2">The sequence shown here is derived from an EMBL/GenBank/DDBJ whole genome shotgun (WGS) entry which is preliminary data.</text>
</comment>